<dbReference type="OrthoDB" id="2291172at2"/>
<keyword evidence="3" id="KW-1185">Reference proteome</keyword>
<dbReference type="PATRIC" id="fig|81857.3.peg.668"/>
<dbReference type="AlphaFoldDB" id="A0A0R2FXT3"/>
<evidence type="ECO:0000313" key="4">
    <source>
        <dbReference type="Proteomes" id="UP000051751"/>
    </source>
</evidence>
<sequence length="146" mass="16923">MATSILIRKPKKTKLTYDAHQLELERPQFLKQHSKKRHIPYTQMTAINLITAPNAALATLRLALPDDETLDVTFKTDQLRAVQKMVAFIQKQLQTQQQGEEAQFVKNANLIMDYLKMRNQGILTPTEFEEKKRQILERSADEEADQ</sequence>
<reference evidence="3 4" key="1">
    <citation type="journal article" date="2015" name="Genome Announc.">
        <title>Expanding the biotechnology potential of lactobacilli through comparative genomics of 213 strains and associated genera.</title>
        <authorList>
            <person name="Sun Z."/>
            <person name="Harris H.M."/>
            <person name="McCann A."/>
            <person name="Guo C."/>
            <person name="Argimon S."/>
            <person name="Zhang W."/>
            <person name="Yang X."/>
            <person name="Jeffery I.B."/>
            <person name="Cooney J.C."/>
            <person name="Kagawa T.F."/>
            <person name="Liu W."/>
            <person name="Song Y."/>
            <person name="Salvetti E."/>
            <person name="Wrobel A."/>
            <person name="Rasinkangas P."/>
            <person name="Parkhill J."/>
            <person name="Rea M.C."/>
            <person name="O'Sullivan O."/>
            <person name="Ritari J."/>
            <person name="Douillard F.P."/>
            <person name="Paul Ross R."/>
            <person name="Yang R."/>
            <person name="Briner A.E."/>
            <person name="Felis G.E."/>
            <person name="de Vos W.M."/>
            <person name="Barrangou R."/>
            <person name="Klaenhammer T.R."/>
            <person name="Caufield P.W."/>
            <person name="Cui Y."/>
            <person name="Zhang H."/>
            <person name="O'Toole P.W."/>
        </authorList>
    </citation>
    <scope>NUCLEOTIDE SEQUENCE [LARGE SCALE GENOMIC DNA]</scope>
    <source>
        <strain evidence="1 4">ATCC BAA-66</strain>
        <strain evidence="2 3">DSM 13344</strain>
    </source>
</reference>
<dbReference type="EMBL" id="JQAZ01000001">
    <property type="protein sequence ID" value="KRN33698.1"/>
    <property type="molecule type" value="Genomic_DNA"/>
</dbReference>
<dbReference type="RefSeq" id="WP_057768072.1">
    <property type="nucleotide sequence ID" value="NZ_JQAT01000001.1"/>
</dbReference>
<comment type="caution">
    <text evidence="1">The sequence shown here is derived from an EMBL/GenBank/DDBJ whole genome shotgun (WGS) entry which is preliminary data.</text>
</comment>
<gene>
    <name evidence="1" type="ORF">IV38_GL000663</name>
    <name evidence="2" type="ORF">IV40_GL000005</name>
</gene>
<protein>
    <recommendedName>
        <fullName evidence="5">SHOCT domain-containing protein</fullName>
    </recommendedName>
</protein>
<dbReference type="EMBL" id="JQAT01000001">
    <property type="protein sequence ID" value="KRN29773.1"/>
    <property type="molecule type" value="Genomic_DNA"/>
</dbReference>
<name>A0A0R2FXT3_9LACO</name>
<evidence type="ECO:0008006" key="5">
    <source>
        <dbReference type="Google" id="ProtNLM"/>
    </source>
</evidence>
<organism evidence="1 4">
    <name type="scientific">Lactobacillus selangorensis</name>
    <dbReference type="NCBI Taxonomy" id="81857"/>
    <lineage>
        <taxon>Bacteria</taxon>
        <taxon>Bacillati</taxon>
        <taxon>Bacillota</taxon>
        <taxon>Bacilli</taxon>
        <taxon>Lactobacillales</taxon>
        <taxon>Lactobacillaceae</taxon>
        <taxon>Lactobacillus</taxon>
    </lineage>
</organism>
<evidence type="ECO:0000313" key="1">
    <source>
        <dbReference type="EMBL" id="KRN29773.1"/>
    </source>
</evidence>
<proteinExistence type="predicted"/>
<dbReference type="Proteomes" id="UP000051645">
    <property type="component" value="Unassembled WGS sequence"/>
</dbReference>
<evidence type="ECO:0000313" key="3">
    <source>
        <dbReference type="Proteomes" id="UP000051645"/>
    </source>
</evidence>
<accession>A0A0R2FXT3</accession>
<evidence type="ECO:0000313" key="2">
    <source>
        <dbReference type="EMBL" id="KRN33698.1"/>
    </source>
</evidence>
<dbReference type="Proteomes" id="UP000051751">
    <property type="component" value="Unassembled WGS sequence"/>
</dbReference>